<proteinExistence type="predicted"/>
<feature type="region of interest" description="Disordered" evidence="1">
    <location>
        <begin position="1"/>
        <end position="32"/>
    </location>
</feature>
<dbReference type="EMBL" id="GU474896">
    <property type="protein sequence ID" value="ADI18647.1"/>
    <property type="molecule type" value="Genomic_DNA"/>
</dbReference>
<protein>
    <submittedName>
        <fullName evidence="2">Uncharacterized protein</fullName>
    </submittedName>
</protein>
<accession>E0XW56</accession>
<sequence length="68" mass="7240">MSDTTLRTPPTSRASPTCSGPGSNCSRRDPDSGGRCALYSLSAVTSGAYVPKLQRCPSRSRAMYSREP</sequence>
<name>E0XW56_9BACT</name>
<feature type="compositionally biased region" description="Polar residues" evidence="1">
    <location>
        <begin position="1"/>
        <end position="25"/>
    </location>
</feature>
<dbReference type="AlphaFoldDB" id="E0XW56"/>
<evidence type="ECO:0000256" key="1">
    <source>
        <dbReference type="SAM" id="MobiDB-lite"/>
    </source>
</evidence>
<reference evidence="2" key="1">
    <citation type="journal article" date="2011" name="Environ. Microbiol.">
        <title>Time-series analyses of Monterey Bay coastal microbial picoplankton using a 'genome proxy' microarray.</title>
        <authorList>
            <person name="Rich V.I."/>
            <person name="Pham V.D."/>
            <person name="Eppley J."/>
            <person name="Shi Y."/>
            <person name="DeLong E.F."/>
        </authorList>
    </citation>
    <scope>NUCLEOTIDE SEQUENCE</scope>
</reference>
<evidence type="ECO:0000313" key="2">
    <source>
        <dbReference type="EMBL" id="ADI18647.1"/>
    </source>
</evidence>
<organism evidence="2">
    <name type="scientific">uncultured Acidobacteria bacterium HF4000_26D02</name>
    <dbReference type="NCBI Taxonomy" id="710731"/>
    <lineage>
        <taxon>Bacteria</taxon>
        <taxon>Pseudomonadati</taxon>
        <taxon>Acidobacteriota</taxon>
        <taxon>environmental samples</taxon>
    </lineage>
</organism>